<feature type="transmembrane region" description="Helical" evidence="9">
    <location>
        <begin position="366"/>
        <end position="388"/>
    </location>
</feature>
<dbReference type="Gene3D" id="1.10.357.20">
    <property type="entry name" value="SLC41 divalent cation transporters, integral membrane domain"/>
    <property type="match status" value="1"/>
</dbReference>
<feature type="transmembrane region" description="Helical" evidence="9">
    <location>
        <begin position="294"/>
        <end position="314"/>
    </location>
</feature>
<evidence type="ECO:0000313" key="12">
    <source>
        <dbReference type="Proteomes" id="UP000324924"/>
    </source>
</evidence>
<comment type="similarity">
    <text evidence="2 9">Belongs to the SLC41A transporter family.</text>
</comment>
<dbReference type="InterPro" id="IPR006668">
    <property type="entry name" value="Mg_transptr_MgtE_intracell_dom"/>
</dbReference>
<dbReference type="Gene3D" id="3.10.580.10">
    <property type="entry name" value="CBS-domain"/>
    <property type="match status" value="1"/>
</dbReference>
<feature type="transmembrane region" description="Helical" evidence="9">
    <location>
        <begin position="320"/>
        <end position="345"/>
    </location>
</feature>
<dbReference type="EMBL" id="CP043314">
    <property type="protein sequence ID" value="QEK39207.1"/>
    <property type="molecule type" value="Genomic_DNA"/>
</dbReference>
<evidence type="ECO:0000256" key="9">
    <source>
        <dbReference type="RuleBase" id="RU362011"/>
    </source>
</evidence>
<dbReference type="PANTHER" id="PTHR43773">
    <property type="entry name" value="MAGNESIUM TRANSPORTER MGTE"/>
    <property type="match status" value="1"/>
</dbReference>
<keyword evidence="4 9" id="KW-0812">Transmembrane</keyword>
<evidence type="ECO:0000256" key="6">
    <source>
        <dbReference type="ARBA" id="ARBA00022989"/>
    </source>
</evidence>
<dbReference type="AlphaFoldDB" id="A0A5C0UHK1"/>
<dbReference type="InterPro" id="IPR038076">
    <property type="entry name" value="MgtE_N_sf"/>
</dbReference>
<dbReference type="RefSeq" id="WP_148972330.1">
    <property type="nucleotide sequence ID" value="NZ_CP043314.1"/>
</dbReference>
<keyword evidence="7 9" id="KW-0472">Membrane</keyword>
<dbReference type="OrthoDB" id="9790355at2"/>
<dbReference type="Pfam" id="PF01769">
    <property type="entry name" value="MgtE"/>
    <property type="match status" value="1"/>
</dbReference>
<dbReference type="Proteomes" id="UP000324924">
    <property type="component" value="Chromosome"/>
</dbReference>
<name>A0A5C0UHK1_9PROT</name>
<keyword evidence="3 9" id="KW-0813">Transport</keyword>
<dbReference type="SUPFAM" id="SSF158791">
    <property type="entry name" value="MgtE N-terminal domain-like"/>
    <property type="match status" value="1"/>
</dbReference>
<dbReference type="GO" id="GO:0046872">
    <property type="term" value="F:metal ion binding"/>
    <property type="evidence" value="ECO:0007669"/>
    <property type="project" value="UniProtKB-KW"/>
</dbReference>
<evidence type="ECO:0000313" key="11">
    <source>
        <dbReference type="EMBL" id="QEK39207.1"/>
    </source>
</evidence>
<dbReference type="GO" id="GO:0005886">
    <property type="term" value="C:plasma membrane"/>
    <property type="evidence" value="ECO:0007669"/>
    <property type="project" value="UniProtKB-SubCell"/>
</dbReference>
<dbReference type="GO" id="GO:0015095">
    <property type="term" value="F:magnesium ion transmembrane transporter activity"/>
    <property type="evidence" value="ECO:0007669"/>
    <property type="project" value="UniProtKB-UniRule"/>
</dbReference>
<accession>A0A5C0UHK1</accession>
<dbReference type="InterPro" id="IPR006669">
    <property type="entry name" value="MgtE_transporter"/>
</dbReference>
<evidence type="ECO:0000256" key="7">
    <source>
        <dbReference type="ARBA" id="ARBA00023136"/>
    </source>
</evidence>
<keyword evidence="9" id="KW-0479">Metal-binding</keyword>
<dbReference type="PANTHER" id="PTHR43773:SF1">
    <property type="entry name" value="MAGNESIUM TRANSPORTER MGTE"/>
    <property type="match status" value="1"/>
</dbReference>
<sequence>MSYLVLTKNRYDDSQRRTALVIHSINNNLEGDIRGIFSHLHASEAANIMHYLSVSQRSKLIKFLGDDFDYYILAFLEDAVREEILHKWANDKLGKALANLDEHYALEILSDLHPEHRKAILKLINHDDRVFLEKSLSYPEKSAGRLMSYQIVALPLNWTLEKTIKFLKNAKHLPEDFYYIFVVDLQNRPVGHISLSNVYKFDKYSTLSDCMSDEDISISSYSDQEEVALIFKQYSLVSAPVVNNNGKLIGVIDSHIVIDIIYREREEDFLHLAGVEDDGLHSNTIDTTKSRFKWLFMSSCTAMLSSSVIAQFQSVISKNAALAIVMPITASIGGNAGMQVVAVIIRALSNQQISKLNAARVLRKEITVALSNGVFFASLFGLISYFYISPKISLVFSLAILVNIVWSGFVGMMIPMILTKFRFDPALSAGSFLTASTDIVGNAAILIAASYFII</sequence>
<dbReference type="Pfam" id="PF00571">
    <property type="entry name" value="CBS"/>
    <property type="match status" value="2"/>
</dbReference>
<proteinExistence type="inferred from homology"/>
<comment type="subunit">
    <text evidence="9">Homodimer.</text>
</comment>
<gene>
    <name evidence="11" type="primary">mgtE</name>
    <name evidence="11" type="ORF">FZC36_02095</name>
</gene>
<keyword evidence="9" id="KW-1003">Cell membrane</keyword>
<comment type="function">
    <text evidence="9">Acts as a magnesium transporter.</text>
</comment>
<keyword evidence="6 9" id="KW-1133">Transmembrane helix</keyword>
<keyword evidence="8" id="KW-0129">CBS domain</keyword>
<feature type="transmembrane region" description="Helical" evidence="9">
    <location>
        <begin position="430"/>
        <end position="453"/>
    </location>
</feature>
<dbReference type="NCBIfam" id="TIGR00400">
    <property type="entry name" value="mgtE"/>
    <property type="match status" value="1"/>
</dbReference>
<dbReference type="PROSITE" id="PS51371">
    <property type="entry name" value="CBS"/>
    <property type="match status" value="1"/>
</dbReference>
<feature type="domain" description="CBS" evidence="10">
    <location>
        <begin position="211"/>
        <end position="267"/>
    </location>
</feature>
<dbReference type="Pfam" id="PF03448">
    <property type="entry name" value="MgtE_N"/>
    <property type="match status" value="1"/>
</dbReference>
<feature type="transmembrane region" description="Helical" evidence="9">
    <location>
        <begin position="394"/>
        <end position="418"/>
    </location>
</feature>
<keyword evidence="12" id="KW-1185">Reference proteome</keyword>
<dbReference type="InterPro" id="IPR006667">
    <property type="entry name" value="SLC41_membr_dom"/>
</dbReference>
<dbReference type="InterPro" id="IPR036739">
    <property type="entry name" value="SLC41_membr_dom_sf"/>
</dbReference>
<evidence type="ECO:0000259" key="10">
    <source>
        <dbReference type="PROSITE" id="PS51371"/>
    </source>
</evidence>
<dbReference type="KEGG" id="nabu:FZC36_02095"/>
<evidence type="ECO:0000256" key="4">
    <source>
        <dbReference type="ARBA" id="ARBA00022692"/>
    </source>
</evidence>
<dbReference type="InterPro" id="IPR046342">
    <property type="entry name" value="CBS_dom_sf"/>
</dbReference>
<dbReference type="CDD" id="cd04606">
    <property type="entry name" value="CBS_pair_Mg_transporter"/>
    <property type="match status" value="1"/>
</dbReference>
<evidence type="ECO:0000256" key="8">
    <source>
        <dbReference type="PROSITE-ProRule" id="PRU00703"/>
    </source>
</evidence>
<evidence type="ECO:0000256" key="5">
    <source>
        <dbReference type="ARBA" id="ARBA00022842"/>
    </source>
</evidence>
<comment type="subcellular location">
    <subcellularLocation>
        <location evidence="9">Cell membrane</location>
        <topology evidence="9">Multi-pass membrane protein</topology>
    </subcellularLocation>
    <subcellularLocation>
        <location evidence="1">Membrane</location>
        <topology evidence="1">Multi-pass membrane protein</topology>
    </subcellularLocation>
</comment>
<dbReference type="InterPro" id="IPR000644">
    <property type="entry name" value="CBS_dom"/>
</dbReference>
<evidence type="ECO:0000256" key="1">
    <source>
        <dbReference type="ARBA" id="ARBA00004141"/>
    </source>
</evidence>
<dbReference type="SMART" id="SM00924">
    <property type="entry name" value="MgtE_N"/>
    <property type="match status" value="1"/>
</dbReference>
<dbReference type="SUPFAM" id="SSF161093">
    <property type="entry name" value="MgtE membrane domain-like"/>
    <property type="match status" value="1"/>
</dbReference>
<evidence type="ECO:0000256" key="2">
    <source>
        <dbReference type="ARBA" id="ARBA00009749"/>
    </source>
</evidence>
<evidence type="ECO:0000256" key="3">
    <source>
        <dbReference type="ARBA" id="ARBA00022448"/>
    </source>
</evidence>
<organism evidence="11 12">
    <name type="scientific">Candidatus Nesciobacter abundans</name>
    <dbReference type="NCBI Taxonomy" id="2601668"/>
    <lineage>
        <taxon>Bacteria</taxon>
        <taxon>Pseudomonadati</taxon>
        <taxon>Pseudomonadota</taxon>
        <taxon>Alphaproteobacteria</taxon>
        <taxon>Holosporales</taxon>
        <taxon>Holosporaceae</taxon>
        <taxon>Candidatus Nesciobacter</taxon>
    </lineage>
</organism>
<dbReference type="SUPFAM" id="SSF54631">
    <property type="entry name" value="CBS-domain pair"/>
    <property type="match status" value="1"/>
</dbReference>
<keyword evidence="5 9" id="KW-0460">Magnesium</keyword>
<protein>
    <recommendedName>
        <fullName evidence="9">Magnesium transporter MgtE</fullName>
    </recommendedName>
</protein>
<dbReference type="Gene3D" id="1.25.60.10">
    <property type="entry name" value="MgtE N-terminal domain-like"/>
    <property type="match status" value="1"/>
</dbReference>
<dbReference type="SMART" id="SM00116">
    <property type="entry name" value="CBS"/>
    <property type="match status" value="2"/>
</dbReference>
<reference evidence="11 12" key="1">
    <citation type="submission" date="2019-08" db="EMBL/GenBank/DDBJ databases">
        <title>Highly reduced genomes of protist endosymbionts show evolutionary convergence.</title>
        <authorList>
            <person name="George E."/>
            <person name="Husnik F."/>
            <person name="Tashyreva D."/>
            <person name="Prokopchuk G."/>
            <person name="Horak A."/>
            <person name="Kwong W.K."/>
            <person name="Lukes J."/>
            <person name="Keeling P.J."/>
        </authorList>
    </citation>
    <scope>NUCLEOTIDE SEQUENCE [LARGE SCALE GENOMIC DNA]</scope>
    <source>
        <strain evidence="11">1604HC</strain>
    </source>
</reference>